<feature type="region of interest" description="Disordered" evidence="1">
    <location>
        <begin position="1"/>
        <end position="29"/>
    </location>
</feature>
<protein>
    <submittedName>
        <fullName evidence="3">M61 family metallopeptidase</fullName>
    </submittedName>
</protein>
<dbReference type="InterPro" id="IPR007963">
    <property type="entry name" value="Peptidase_M61_catalytic"/>
</dbReference>
<sequence length="631" mass="69523">MTTATKPERDRQTSSARSSVLSPATVSSSPHYSIIPKDLAGHIFEVTLTIAAPSESGQLVSLPAWIPGSYMVRDFARHIQQISASCDGKKIGLKKLDKHTWQAAPCKAALTISYEVYAWDLSVRAAHLDQTHGFFNGTSVFLSVHGQEHLPHVVDLQRPADPACKTWRVATALTELKAKRYGFGTYTARNYDELIDHPVEMGDFVLATFEACGVPHDFVVTGKVPNIDMDRMVADVRKICESQIALFEPRSKKAPMDRYVFMTMAVGEGYGGLEHRASTALICSRNDISLKHQPGMSEGYKGFLGLCSHEYFHTWNVKRIKPAIFADYDLSRENYTSLLWLFEGFTSYYDDLMLVRAGVIDEAAYLKMLAKTINLVTRGSGRKKQSVAESSFDAWTKYYRQDENSPNAIVSYYTKGSLVALGLDLTIRAATAGKKSLDDVMRALWQQFGRDFYAKALTAKQQGLAESEIESVIMKATGVDARRFLDKYVRGTEDVPLAKLYADFGVAVDAGDNSKKASLGIKVVPDGRDCKIGNVFEGRAAHLAGLSALDVLIAINGLRVTAADVADGLSAAIGRYRVGETVEIHAFRRDELMTVHATLQAEDMPAVSLNISSPGKKTGLSRPSFQKKSRR</sequence>
<feature type="region of interest" description="Disordered" evidence="1">
    <location>
        <begin position="608"/>
        <end position="631"/>
    </location>
</feature>
<dbReference type="InterPro" id="IPR024191">
    <property type="entry name" value="Peptidase_M61"/>
</dbReference>
<accession>A0A850QA79</accession>
<dbReference type="Pfam" id="PF17899">
    <property type="entry name" value="Peptidase_M61_N"/>
    <property type="match status" value="1"/>
</dbReference>
<reference evidence="3 4" key="1">
    <citation type="submission" date="2020-06" db="EMBL/GenBank/DDBJ databases">
        <authorList>
            <person name="Qiu C."/>
            <person name="Liu Z."/>
        </authorList>
    </citation>
    <scope>NUCLEOTIDE SEQUENCE [LARGE SCALE GENOMIC DNA]</scope>
    <source>
        <strain evidence="3 4">EM 1</strain>
    </source>
</reference>
<dbReference type="Gene3D" id="2.60.40.3650">
    <property type="match status" value="1"/>
</dbReference>
<dbReference type="Pfam" id="PF05299">
    <property type="entry name" value="Peptidase_M61"/>
    <property type="match status" value="1"/>
</dbReference>
<dbReference type="Gene3D" id="2.30.42.10">
    <property type="match status" value="1"/>
</dbReference>
<evidence type="ECO:0000256" key="1">
    <source>
        <dbReference type="SAM" id="MobiDB-lite"/>
    </source>
</evidence>
<comment type="caution">
    <text evidence="3">The sequence shown here is derived from an EMBL/GenBank/DDBJ whole genome shotgun (WGS) entry which is preliminary data.</text>
</comment>
<dbReference type="SMART" id="SM00228">
    <property type="entry name" value="PDZ"/>
    <property type="match status" value="1"/>
</dbReference>
<feature type="compositionally biased region" description="Basic and acidic residues" evidence="1">
    <location>
        <begin position="1"/>
        <end position="12"/>
    </location>
</feature>
<dbReference type="Proteomes" id="UP000588051">
    <property type="component" value="Unassembled WGS sequence"/>
</dbReference>
<name>A0A850QA79_9BURK</name>
<dbReference type="InterPro" id="IPR001478">
    <property type="entry name" value="PDZ"/>
</dbReference>
<evidence type="ECO:0000313" key="3">
    <source>
        <dbReference type="EMBL" id="NVO76219.1"/>
    </source>
</evidence>
<dbReference type="PIRSF" id="PIRSF016493">
    <property type="entry name" value="Glycyl_aminpptds"/>
    <property type="match status" value="1"/>
</dbReference>
<feature type="compositionally biased region" description="Low complexity" evidence="1">
    <location>
        <begin position="18"/>
        <end position="29"/>
    </location>
</feature>
<dbReference type="Gene3D" id="1.10.390.10">
    <property type="entry name" value="Neutral Protease Domain 2"/>
    <property type="match status" value="1"/>
</dbReference>
<dbReference type="EMBL" id="JABXYJ010000001">
    <property type="protein sequence ID" value="NVO76219.1"/>
    <property type="molecule type" value="Genomic_DNA"/>
</dbReference>
<dbReference type="InterPro" id="IPR040756">
    <property type="entry name" value="Peptidase_M61_N"/>
</dbReference>
<dbReference type="InterPro" id="IPR036034">
    <property type="entry name" value="PDZ_sf"/>
</dbReference>
<feature type="domain" description="PDZ" evidence="2">
    <location>
        <begin position="517"/>
        <end position="590"/>
    </location>
</feature>
<dbReference type="SUPFAM" id="SSF50156">
    <property type="entry name" value="PDZ domain-like"/>
    <property type="match status" value="1"/>
</dbReference>
<dbReference type="SUPFAM" id="SSF55486">
    <property type="entry name" value="Metalloproteases ('zincins'), catalytic domain"/>
    <property type="match status" value="1"/>
</dbReference>
<proteinExistence type="predicted"/>
<feature type="compositionally biased region" description="Polar residues" evidence="1">
    <location>
        <begin position="609"/>
        <end position="624"/>
    </location>
</feature>
<dbReference type="AlphaFoldDB" id="A0A850QA79"/>
<dbReference type="RefSeq" id="WP_176801516.1">
    <property type="nucleotide sequence ID" value="NZ_JABXYJ010000001.1"/>
</dbReference>
<evidence type="ECO:0000259" key="2">
    <source>
        <dbReference type="SMART" id="SM00228"/>
    </source>
</evidence>
<evidence type="ECO:0000313" key="4">
    <source>
        <dbReference type="Proteomes" id="UP000588051"/>
    </source>
</evidence>
<organism evidence="3 4">
    <name type="scientific">Undibacterium oligocarboniphilum</name>
    <dbReference type="NCBI Taxonomy" id="666702"/>
    <lineage>
        <taxon>Bacteria</taxon>
        <taxon>Pseudomonadati</taxon>
        <taxon>Pseudomonadota</taxon>
        <taxon>Betaproteobacteria</taxon>
        <taxon>Burkholderiales</taxon>
        <taxon>Oxalobacteraceae</taxon>
        <taxon>Undibacterium</taxon>
    </lineage>
</organism>
<gene>
    <name evidence="3" type="ORF">HV832_00045</name>
</gene>
<dbReference type="InterPro" id="IPR027268">
    <property type="entry name" value="Peptidase_M4/M1_CTD_sf"/>
</dbReference>
<keyword evidence="4" id="KW-1185">Reference proteome</keyword>